<comment type="caution">
    <text evidence="1">The sequence shown here is derived from an EMBL/GenBank/DDBJ whole genome shotgun (WGS) entry which is preliminary data.</text>
</comment>
<protein>
    <submittedName>
        <fullName evidence="1">Uncharacterized protein</fullName>
    </submittedName>
</protein>
<accession>A0ACC3SN75</accession>
<evidence type="ECO:0000313" key="2">
    <source>
        <dbReference type="Proteomes" id="UP001320706"/>
    </source>
</evidence>
<dbReference type="Proteomes" id="UP001320706">
    <property type="component" value="Unassembled WGS sequence"/>
</dbReference>
<organism evidence="1 2">
    <name type="scientific">Zalaria obscura</name>
    <dbReference type="NCBI Taxonomy" id="2024903"/>
    <lineage>
        <taxon>Eukaryota</taxon>
        <taxon>Fungi</taxon>
        <taxon>Dikarya</taxon>
        <taxon>Ascomycota</taxon>
        <taxon>Pezizomycotina</taxon>
        <taxon>Dothideomycetes</taxon>
        <taxon>Dothideomycetidae</taxon>
        <taxon>Dothideales</taxon>
        <taxon>Zalariaceae</taxon>
        <taxon>Zalaria</taxon>
    </lineage>
</organism>
<name>A0ACC3SN75_9PEZI</name>
<dbReference type="EMBL" id="JAMKPW020000008">
    <property type="protein sequence ID" value="KAK8215361.1"/>
    <property type="molecule type" value="Genomic_DNA"/>
</dbReference>
<proteinExistence type="predicted"/>
<gene>
    <name evidence="1" type="ORF">M8818_001982</name>
</gene>
<sequence>MRGKGLVVFREIPQSWRTCYCLGGWLQSQKAARTRDQLEGAPPTVSHQNSGSKASRSRLSVHVVTIVLAKVDWPLNDSRRVLDIGSITRLPSPELKLGPRT</sequence>
<reference evidence="1" key="1">
    <citation type="submission" date="2024-02" db="EMBL/GenBank/DDBJ databases">
        <title>Metagenome Assembled Genome of Zalaria obscura JY119.</title>
        <authorList>
            <person name="Vighnesh L."/>
            <person name="Jagadeeshwari U."/>
            <person name="Venkata Ramana C."/>
            <person name="Sasikala C."/>
        </authorList>
    </citation>
    <scope>NUCLEOTIDE SEQUENCE</scope>
    <source>
        <strain evidence="1">JY119</strain>
    </source>
</reference>
<evidence type="ECO:0000313" key="1">
    <source>
        <dbReference type="EMBL" id="KAK8215361.1"/>
    </source>
</evidence>
<keyword evidence="2" id="KW-1185">Reference proteome</keyword>